<proteinExistence type="predicted"/>
<evidence type="ECO:0000313" key="2">
    <source>
        <dbReference type="RefSeq" id="XP_073917323.1"/>
    </source>
</evidence>
<keyword evidence="1" id="KW-1185">Reference proteome</keyword>
<organism evidence="1 2">
    <name type="scientific">Castor canadensis</name>
    <name type="common">American beaver</name>
    <dbReference type="NCBI Taxonomy" id="51338"/>
    <lineage>
        <taxon>Eukaryota</taxon>
        <taxon>Metazoa</taxon>
        <taxon>Chordata</taxon>
        <taxon>Craniata</taxon>
        <taxon>Vertebrata</taxon>
        <taxon>Euteleostomi</taxon>
        <taxon>Mammalia</taxon>
        <taxon>Eutheria</taxon>
        <taxon>Euarchontoglires</taxon>
        <taxon>Glires</taxon>
        <taxon>Rodentia</taxon>
        <taxon>Castorimorpha</taxon>
        <taxon>Castoridae</taxon>
        <taxon>Castor</taxon>
    </lineage>
</organism>
<dbReference type="RefSeq" id="XP_073917323.1">
    <property type="nucleotide sequence ID" value="XM_074061222.1"/>
</dbReference>
<dbReference type="Proteomes" id="UP001732720">
    <property type="component" value="Chromosome 18"/>
</dbReference>
<reference evidence="2" key="1">
    <citation type="submission" date="2025-08" db="UniProtKB">
        <authorList>
            <consortium name="RefSeq"/>
        </authorList>
    </citation>
    <scope>IDENTIFICATION</scope>
</reference>
<evidence type="ECO:0000313" key="1">
    <source>
        <dbReference type="Proteomes" id="UP001732720"/>
    </source>
</evidence>
<sequence>MRSRGGVSGHSESREPCSSGRDENCQAALSPYICVSSPSPALFEETPLHSSRAVFQGARTQTEPWGPWLCVDSFRAASTQVLAGFFFSPLWVGLGFELRTSRLQSKCSNLIPTSSPFCSGYFGDGISSYLPGLASNLGPPNLSLPSSWDYRREPPAPCLVGGSCQKDKMKDGSNSEALSRANRTACPGLLLGGAGNCPLDARAHLWTRVWRLGQLPSASLGWAPPAPHDGSRGRAWPPGPANNENQALGAVKSQVTSHTWKVTSPAREGTAQKGAGSPPQRGTQNKAPRASQALSRGTWVLWVAGGPWGLAGW</sequence>
<protein>
    <submittedName>
        <fullName evidence="2">Uncharacterized protein</fullName>
    </submittedName>
</protein>
<name>A0AC58LJI1_CASCN</name>
<accession>A0AC58LJI1</accession>
<gene>
    <name evidence="2" type="primary">LOC141418894</name>
</gene>